<proteinExistence type="predicted"/>
<sequence>MQQQRFDGIFRPRRLGHVNFIVASLQRSIDFYQQACGLNLEFTESGIRAGFMGVGHTPHDVGMIEQTYEARYGRDGHLQMPKGVASKIGLNHLAWEMESEAVLVAAWDRAVAEGKSQTPRTVDHQIARSVYLRDPDGNMNEFYADTIKDWRAVLHGDIELITSSWIPGTPAPAADPRWHSNPETRRFDGGVMQPRRLSHAVLVTQDLGPMVEFYTCIAGLEIACDTPDVVLLRPSATPSPYQLALVLGEEKGLHHFGFEVEGNTRWEESAKRLDALGYQVIDSISGPLKTSLFVTDPDGYRVEFCIPKSRDLEQLQGVRDPLYLV</sequence>
<dbReference type="CDD" id="cd06587">
    <property type="entry name" value="VOC"/>
    <property type="match status" value="2"/>
</dbReference>
<dbReference type="PANTHER" id="PTHR21366">
    <property type="entry name" value="GLYOXALASE FAMILY PROTEIN"/>
    <property type="match status" value="1"/>
</dbReference>
<feature type="domain" description="VOC" evidence="1">
    <location>
        <begin position="14"/>
        <end position="145"/>
    </location>
</feature>
<dbReference type="InterPro" id="IPR037523">
    <property type="entry name" value="VOC_core"/>
</dbReference>
<evidence type="ECO:0000313" key="2">
    <source>
        <dbReference type="EMBL" id="SOY44406.1"/>
    </source>
</evidence>
<gene>
    <name evidence="2" type="ORF">CBM2589_B120369</name>
</gene>
<dbReference type="PROSITE" id="PS51819">
    <property type="entry name" value="VOC"/>
    <property type="match status" value="2"/>
</dbReference>
<dbReference type="AlphaFoldDB" id="A0A975ZY89"/>
<dbReference type="SUPFAM" id="SSF54593">
    <property type="entry name" value="Glyoxalase/Bleomycin resistance protein/Dihydroxybiphenyl dioxygenase"/>
    <property type="match status" value="2"/>
</dbReference>
<dbReference type="Proteomes" id="UP000256297">
    <property type="component" value="Chromosome CBM2589_b"/>
</dbReference>
<comment type="caution">
    <text evidence="2">The sequence shown here is derived from an EMBL/GenBank/DDBJ whole genome shotgun (WGS) entry which is preliminary data.</text>
</comment>
<protein>
    <recommendedName>
        <fullName evidence="1">VOC domain-containing protein</fullName>
    </recommendedName>
</protein>
<accession>A0A975ZY89</accession>
<dbReference type="Pfam" id="PF00903">
    <property type="entry name" value="Glyoxalase"/>
    <property type="match status" value="2"/>
</dbReference>
<dbReference type="EMBL" id="OFSP01000004">
    <property type="protein sequence ID" value="SOY44406.1"/>
    <property type="molecule type" value="Genomic_DNA"/>
</dbReference>
<dbReference type="Gene3D" id="3.10.180.10">
    <property type="entry name" value="2,3-Dihydroxybiphenyl 1,2-Dioxygenase, domain 1"/>
    <property type="match status" value="2"/>
</dbReference>
<dbReference type="InterPro" id="IPR050383">
    <property type="entry name" value="GlyoxalaseI/FosfomycinResist"/>
</dbReference>
<reference evidence="2 3" key="1">
    <citation type="submission" date="2018-01" db="EMBL/GenBank/DDBJ databases">
        <authorList>
            <person name="Clerissi C."/>
        </authorList>
    </citation>
    <scope>NUCLEOTIDE SEQUENCE [LARGE SCALE GENOMIC DNA]</scope>
    <source>
        <strain evidence="2">Cupriavidus taiwanensis STM 3521</strain>
    </source>
</reference>
<evidence type="ECO:0000259" key="1">
    <source>
        <dbReference type="PROSITE" id="PS51819"/>
    </source>
</evidence>
<dbReference type="InterPro" id="IPR029068">
    <property type="entry name" value="Glyas_Bleomycin-R_OHBP_Dase"/>
</dbReference>
<organism evidence="2 3">
    <name type="scientific">Cupriavidus taiwanensis</name>
    <dbReference type="NCBI Taxonomy" id="164546"/>
    <lineage>
        <taxon>Bacteria</taxon>
        <taxon>Pseudomonadati</taxon>
        <taxon>Pseudomonadota</taxon>
        <taxon>Betaproteobacteria</taxon>
        <taxon>Burkholderiales</taxon>
        <taxon>Burkholderiaceae</taxon>
        <taxon>Cupriavidus</taxon>
    </lineage>
</organism>
<evidence type="ECO:0000313" key="3">
    <source>
        <dbReference type="Proteomes" id="UP000256297"/>
    </source>
</evidence>
<name>A0A975ZY89_9BURK</name>
<dbReference type="RefSeq" id="WP_116336817.1">
    <property type="nucleotide sequence ID" value="NZ_LT976856.1"/>
</dbReference>
<dbReference type="InterPro" id="IPR004360">
    <property type="entry name" value="Glyas_Fos-R_dOase_dom"/>
</dbReference>
<feature type="domain" description="VOC" evidence="1">
    <location>
        <begin position="196"/>
        <end position="307"/>
    </location>
</feature>